<dbReference type="EMBL" id="JAEQNB010000005">
    <property type="protein sequence ID" value="MBL0388399.1"/>
    <property type="molecule type" value="Genomic_DNA"/>
</dbReference>
<accession>A0ABS1JEI5</accession>
<dbReference type="InterPro" id="IPR022368">
    <property type="entry name" value="Thiazole_bacteriocin_mat_put"/>
</dbReference>
<comment type="caution">
    <text evidence="1">The sequence shown here is derived from an EMBL/GenBank/DDBJ whole genome shotgun (WGS) entry which is preliminary data.</text>
</comment>
<proteinExistence type="predicted"/>
<evidence type="ECO:0000313" key="1">
    <source>
        <dbReference type="EMBL" id="MBL0388399.1"/>
    </source>
</evidence>
<dbReference type="Gene3D" id="3.40.50.720">
    <property type="entry name" value="NAD(P)-binding Rossmann-like Domain"/>
    <property type="match status" value="1"/>
</dbReference>
<dbReference type="RefSeq" id="WP_201637250.1">
    <property type="nucleotide sequence ID" value="NZ_JAEQNB010000005.1"/>
</dbReference>
<name>A0ABS1JEI5_9BACL</name>
<sequence length="648" mass="71449">MSTVHPSMCLKVAGGTFFLPDRNGGVYFRNHAGSFRMQGRDIQQWIEKLMPLFNGAHSLADLTEDLPEQHRNRIFELAEVLYENGIVRDVNRNLPHQLSDEVVQRYAAQIEYLDVRGHSGARRFQEFRQARVLVVGAGPFLVTMAGALLDAGLQEVHLLILDAEPTSRERLVELQEHARLTDSKSVLREVTLPLEEAVAAHDWILYVSGTGDVELVRALQSLCRQQGKALLPAMYVEQVGLVGPLVHPNLSSDWESAWRRIHRAAVCRDPKAHFPSPTAEALLANVVVFELMKTAAGVNEFVREQGFFLLNLETLEGNWHGFLPYTERGAVQEIAGLAEKLAQETRGAREEESRSWFYAFRHLTSNVSGILHTWEEGELQQLPMAQCRVQAVDLQSNGLADLLPSEVCLGLTHEEARREAGLAGLEAYVARGVSQEEFLGVGAGLTLAEAVGRGVQKCLEAELASRERETSMKKRSVDLLTIADERCLYELQALTIANGAPVIGCGPKIWGFPTLWVKTNGHSFWGIGLHETMAMRNALEKALQKTVMRSAEVEHNVTEDAKFYGAGDIDSVQLGSSVSDVSPGSQSSGSLMIPAREVGFSTDTVLSALQVLREHGKKVLAFDLAQEPFLQQVLAGVVGVALREEESP</sequence>
<gene>
    <name evidence="1" type="ORF">JJB07_17475</name>
</gene>
<keyword evidence="2" id="KW-1185">Reference proteome</keyword>
<dbReference type="Proteomes" id="UP000602284">
    <property type="component" value="Unassembled WGS sequence"/>
</dbReference>
<organism evidence="1 2">
    <name type="scientific">Tumebacillus amylolyticus</name>
    <dbReference type="NCBI Taxonomy" id="2801339"/>
    <lineage>
        <taxon>Bacteria</taxon>
        <taxon>Bacillati</taxon>
        <taxon>Bacillota</taxon>
        <taxon>Bacilli</taxon>
        <taxon>Bacillales</taxon>
        <taxon>Alicyclobacillaceae</taxon>
        <taxon>Tumebacillus</taxon>
    </lineage>
</organism>
<protein>
    <submittedName>
        <fullName evidence="1">Thiazole-containing bacteriocin maturation protein</fullName>
    </submittedName>
</protein>
<dbReference type="NCBIfam" id="TIGR03693">
    <property type="entry name" value="ocin_ThiF_like"/>
    <property type="match status" value="1"/>
</dbReference>
<reference evidence="1 2" key="1">
    <citation type="submission" date="2021-01" db="EMBL/GenBank/DDBJ databases">
        <title>Tumebacillus sp. strain ITR2 16S ribosomal RNA gene Genome sequencing and assembly.</title>
        <authorList>
            <person name="Kang M."/>
        </authorList>
    </citation>
    <scope>NUCLEOTIDE SEQUENCE [LARGE SCALE GENOMIC DNA]</scope>
    <source>
        <strain evidence="1 2">ITR2</strain>
    </source>
</reference>
<evidence type="ECO:0000313" key="2">
    <source>
        <dbReference type="Proteomes" id="UP000602284"/>
    </source>
</evidence>